<dbReference type="InterPro" id="IPR031000">
    <property type="entry name" value="D_pro_red_PrdD"/>
</dbReference>
<name>C2KVT8_9FIRM</name>
<evidence type="ECO:0008006" key="3">
    <source>
        <dbReference type="Google" id="ProtNLM"/>
    </source>
</evidence>
<reference evidence="1 2" key="1">
    <citation type="submission" date="2009-04" db="EMBL/GenBank/DDBJ databases">
        <authorList>
            <person name="Qin X."/>
            <person name="Bachman B."/>
            <person name="Battles P."/>
            <person name="Bell A."/>
            <person name="Bess C."/>
            <person name="Bickham C."/>
            <person name="Chaboub L."/>
            <person name="Chen D."/>
            <person name="Coyle M."/>
            <person name="Deiros D.R."/>
            <person name="Dinh H."/>
            <person name="Forbes L."/>
            <person name="Fowler G."/>
            <person name="Francisco L."/>
            <person name="Fu Q."/>
            <person name="Gubbala S."/>
            <person name="Hale W."/>
            <person name="Han Y."/>
            <person name="Hemphill L."/>
            <person name="Highlander S.K."/>
            <person name="Hirani K."/>
            <person name="Hogues M."/>
            <person name="Jackson L."/>
            <person name="Jakkamsetti A."/>
            <person name="Javaid M."/>
            <person name="Jiang H."/>
            <person name="Korchina V."/>
            <person name="Kovar C."/>
            <person name="Lara F."/>
            <person name="Lee S."/>
            <person name="Mata R."/>
            <person name="Mathew T."/>
            <person name="Moen C."/>
            <person name="Morales K."/>
            <person name="Munidasa M."/>
            <person name="Nazareth L."/>
            <person name="Ngo R."/>
            <person name="Nguyen L."/>
            <person name="Okwuonu G."/>
            <person name="Ongeri F."/>
            <person name="Patil S."/>
            <person name="Petrosino J."/>
            <person name="Pham C."/>
            <person name="Pham P."/>
            <person name="Pu L.-L."/>
            <person name="Puazo M."/>
            <person name="Raj R."/>
            <person name="Reid J."/>
            <person name="Rouhana J."/>
            <person name="Saada N."/>
            <person name="Shang Y."/>
            <person name="Simmons D."/>
            <person name="Thornton R."/>
            <person name="Warren J."/>
            <person name="Weissenberger G."/>
            <person name="Zhang J."/>
            <person name="Zhang L."/>
            <person name="Zhou C."/>
            <person name="Zhu D."/>
            <person name="Muzny D."/>
            <person name="Worley K."/>
            <person name="Gibbs R."/>
        </authorList>
    </citation>
    <scope>NUCLEOTIDE SEQUENCE [LARGE SCALE GENOMIC DNA]</scope>
    <source>
        <strain evidence="1 2">F0268</strain>
    </source>
</reference>
<dbReference type="STRING" id="585501.HMPREF6123_0607"/>
<organism evidence="1 2">
    <name type="scientific">Oribacterium sinus F0268</name>
    <dbReference type="NCBI Taxonomy" id="585501"/>
    <lineage>
        <taxon>Bacteria</taxon>
        <taxon>Bacillati</taxon>
        <taxon>Bacillota</taxon>
        <taxon>Clostridia</taxon>
        <taxon>Lachnospirales</taxon>
        <taxon>Lachnospiraceae</taxon>
        <taxon>Oribacterium</taxon>
    </lineage>
</organism>
<comment type="caution">
    <text evidence="1">The sequence shown here is derived from an EMBL/GenBank/DDBJ whole genome shotgun (WGS) entry which is preliminary data.</text>
</comment>
<dbReference type="eggNOG" id="COG5275">
    <property type="taxonomic scope" value="Bacteria"/>
</dbReference>
<dbReference type="NCBIfam" id="TIGR04482">
    <property type="entry name" value="D_pro_red_PrdD"/>
    <property type="match status" value="1"/>
</dbReference>
<protein>
    <recommendedName>
        <fullName evidence="3">D-proline reductase</fullName>
    </recommendedName>
</protein>
<evidence type="ECO:0000313" key="1">
    <source>
        <dbReference type="EMBL" id="EEJ52128.1"/>
    </source>
</evidence>
<evidence type="ECO:0000313" key="2">
    <source>
        <dbReference type="Proteomes" id="UP000004121"/>
    </source>
</evidence>
<sequence length="280" mass="31317">MPRNGSMIFMLPFFSKISLEDRMSEERVLRQLAIKAFHVRAVSEGEKVSLKKEENKEYSLVINPNRLKDFAKQEELIEDCSLKIIHKNERHIPINSIMDIMPISTKVLGKIGEGISHTLTGVYVILTATDTEGNYVSAFGNSDGFLDEQVVFGRVGTPGPEDIIILIDVVLQAKAGYSRPGPDACHRLCDHFCQEIREVLKKTNGSFCTERHDFKDVERPGKDKVVLVKMVSGQGAMYDTRFLPDEPSGFIGSHSIIDITGAPMIISPNEYRDGAIRALY</sequence>
<dbReference type="HOGENOM" id="CLU_1081155_0_0_9"/>
<dbReference type="Proteomes" id="UP000004121">
    <property type="component" value="Unassembled WGS sequence"/>
</dbReference>
<dbReference type="EMBL" id="ACKX01000062">
    <property type="protein sequence ID" value="EEJ52128.1"/>
    <property type="molecule type" value="Genomic_DNA"/>
</dbReference>
<dbReference type="AlphaFoldDB" id="C2KVT8"/>
<keyword evidence="2" id="KW-1185">Reference proteome</keyword>
<accession>C2KVT8</accession>
<dbReference type="InParanoid" id="C2KVT8"/>
<gene>
    <name evidence="1" type="ORF">HMPREF6123_0607</name>
</gene>
<proteinExistence type="predicted"/>